<dbReference type="AlphaFoldDB" id="A0A926N548"/>
<dbReference type="InterPro" id="IPR013751">
    <property type="entry name" value="ACP_syn_III_N"/>
</dbReference>
<accession>A0A926N548</accession>
<keyword evidence="6" id="KW-1185">Reference proteome</keyword>
<dbReference type="InterPro" id="IPR013747">
    <property type="entry name" value="ACP_syn_III_C"/>
</dbReference>
<dbReference type="GO" id="GO:0044550">
    <property type="term" value="P:secondary metabolite biosynthetic process"/>
    <property type="evidence" value="ECO:0007669"/>
    <property type="project" value="TreeGrafter"/>
</dbReference>
<dbReference type="GO" id="GO:0006633">
    <property type="term" value="P:fatty acid biosynthetic process"/>
    <property type="evidence" value="ECO:0007669"/>
    <property type="project" value="InterPro"/>
</dbReference>
<evidence type="ECO:0000313" key="5">
    <source>
        <dbReference type="EMBL" id="MBD1371449.1"/>
    </source>
</evidence>
<evidence type="ECO:0000259" key="3">
    <source>
        <dbReference type="Pfam" id="PF08541"/>
    </source>
</evidence>
<comment type="caution">
    <text evidence="5">The sequence shown here is derived from an EMBL/GenBank/DDBJ whole genome shotgun (WGS) entry which is preliminary data.</text>
</comment>
<feature type="domain" description="Beta-ketoacyl-[acyl-carrier-protein] synthase III C-terminal" evidence="3">
    <location>
        <begin position="250"/>
        <end position="336"/>
    </location>
</feature>
<dbReference type="NCBIfam" id="NF006829">
    <property type="entry name" value="PRK09352.1"/>
    <property type="match status" value="1"/>
</dbReference>
<evidence type="ECO:0000259" key="4">
    <source>
        <dbReference type="Pfam" id="PF08545"/>
    </source>
</evidence>
<dbReference type="Pfam" id="PF08541">
    <property type="entry name" value="ACP_syn_III_C"/>
    <property type="match status" value="1"/>
</dbReference>
<evidence type="ECO:0000256" key="2">
    <source>
        <dbReference type="ARBA" id="ARBA00023315"/>
    </source>
</evidence>
<dbReference type="EMBL" id="JACXAH010000003">
    <property type="protein sequence ID" value="MBD1371449.1"/>
    <property type="molecule type" value="Genomic_DNA"/>
</dbReference>
<dbReference type="NCBIfam" id="NF005541">
    <property type="entry name" value="PRK07204.1"/>
    <property type="match status" value="1"/>
</dbReference>
<evidence type="ECO:0000256" key="1">
    <source>
        <dbReference type="ARBA" id="ARBA00022679"/>
    </source>
</evidence>
<proteinExistence type="predicted"/>
<dbReference type="Proteomes" id="UP000661691">
    <property type="component" value="Unassembled WGS sequence"/>
</dbReference>
<dbReference type="PANTHER" id="PTHR34069">
    <property type="entry name" value="3-OXOACYL-[ACYL-CARRIER-PROTEIN] SYNTHASE 3"/>
    <property type="match status" value="1"/>
</dbReference>
<dbReference type="RefSeq" id="WP_191141542.1">
    <property type="nucleotide sequence ID" value="NZ_JACXAH010000003.1"/>
</dbReference>
<dbReference type="Gene3D" id="3.40.47.10">
    <property type="match status" value="1"/>
</dbReference>
<reference evidence="6" key="1">
    <citation type="submission" date="2022-10" db="EMBL/GenBank/DDBJ databases">
        <title>A novel bacterium of genus Hazenella, isolated from South China Sea.</title>
        <authorList>
            <person name="Huang H."/>
            <person name="Mo K."/>
            <person name="Hu Y."/>
        </authorList>
    </citation>
    <scope>NUCLEOTIDE SEQUENCE [LARGE SCALE GENOMIC DNA]</scope>
    <source>
        <strain evidence="6">IB182357</strain>
    </source>
</reference>
<dbReference type="CDD" id="cd00830">
    <property type="entry name" value="KAS_III"/>
    <property type="match status" value="1"/>
</dbReference>
<dbReference type="Pfam" id="PF08545">
    <property type="entry name" value="ACP_syn_III"/>
    <property type="match status" value="1"/>
</dbReference>
<dbReference type="GO" id="GO:0004315">
    <property type="term" value="F:3-oxoacyl-[acyl-carrier-protein] synthase activity"/>
    <property type="evidence" value="ECO:0007669"/>
    <property type="project" value="InterPro"/>
</dbReference>
<gene>
    <name evidence="5" type="ORF">IC620_03655</name>
</gene>
<keyword evidence="2" id="KW-0012">Acyltransferase</keyword>
<organism evidence="5 6">
    <name type="scientific">Polycladospora coralii</name>
    <dbReference type="NCBI Taxonomy" id="2771432"/>
    <lineage>
        <taxon>Bacteria</taxon>
        <taxon>Bacillati</taxon>
        <taxon>Bacillota</taxon>
        <taxon>Bacilli</taxon>
        <taxon>Bacillales</taxon>
        <taxon>Thermoactinomycetaceae</taxon>
        <taxon>Polycladospora</taxon>
    </lineage>
</organism>
<feature type="domain" description="Beta-ketoacyl-[acyl-carrier-protein] synthase III N-terminal" evidence="4">
    <location>
        <begin position="110"/>
        <end position="188"/>
    </location>
</feature>
<dbReference type="InterPro" id="IPR016039">
    <property type="entry name" value="Thiolase-like"/>
</dbReference>
<evidence type="ECO:0000313" key="6">
    <source>
        <dbReference type="Proteomes" id="UP000661691"/>
    </source>
</evidence>
<dbReference type="PANTHER" id="PTHR34069:SF2">
    <property type="entry name" value="BETA-KETOACYL-[ACYL-CARRIER-PROTEIN] SYNTHASE III"/>
    <property type="match status" value="1"/>
</dbReference>
<name>A0A926N548_9BACL</name>
<sequence length="337" mass="36911">MTTRDVRIYGIGKYLPKQIVRAEDMDKRIGTEKGWVAKKSGVLTRHFIEDETASEMGAIAATEALADANLHLSDIDCIVSASGTVEQAIPSTASLIYQKLDPNHCGIPAFDINSTCLSFVTALDHLSYLVHAGRYRHVLIISSEIASVGLNWNHKESCSLFGDGAAAVVIGPTQSGESSQIITSRMETFPQGAQLSEIRGGGSRNHPRNYPDELNMDDFLFDMQGEAIFRMSARLMKGVVKRLFTQSKDRAPLTMEEMKLVIPHQASLMAMKLIQKRLSIRPEQMLIIAQNHGNVIAASIAIGLYEAIKKQKIKRGDRILLLGTSAGLSIGGLVLDY</sequence>
<protein>
    <submittedName>
        <fullName evidence="5">Beta-ketoacyl-ACP synthase III</fullName>
    </submittedName>
</protein>
<dbReference type="SUPFAM" id="SSF53901">
    <property type="entry name" value="Thiolase-like"/>
    <property type="match status" value="1"/>
</dbReference>
<keyword evidence="1" id="KW-0808">Transferase</keyword>